<dbReference type="GO" id="GO:0005524">
    <property type="term" value="F:ATP binding"/>
    <property type="evidence" value="ECO:0007669"/>
    <property type="project" value="UniProtKB-UniRule"/>
</dbReference>
<keyword evidence="10 13" id="KW-0067">ATP-binding</keyword>
<comment type="cofactor">
    <cofactor evidence="1">
        <name>Zn(2+)</name>
        <dbReference type="ChEBI" id="CHEBI:29105"/>
    </cofactor>
</comment>
<evidence type="ECO:0000256" key="10">
    <source>
        <dbReference type="ARBA" id="ARBA00022840"/>
    </source>
</evidence>
<dbReference type="Proteomes" id="UP000228496">
    <property type="component" value="Unassembled WGS sequence"/>
</dbReference>
<dbReference type="GO" id="GO:0046872">
    <property type="term" value="F:metal ion binding"/>
    <property type="evidence" value="ECO:0007669"/>
    <property type="project" value="UniProtKB-KW"/>
</dbReference>
<evidence type="ECO:0000256" key="1">
    <source>
        <dbReference type="ARBA" id="ARBA00001947"/>
    </source>
</evidence>
<dbReference type="Pfam" id="PF01406">
    <property type="entry name" value="tRNA-synt_1e"/>
    <property type="match status" value="1"/>
</dbReference>
<dbReference type="PRINTS" id="PR00983">
    <property type="entry name" value="TRNASYNTHCYS"/>
</dbReference>
<evidence type="ECO:0000256" key="7">
    <source>
        <dbReference type="ARBA" id="ARBA00022723"/>
    </source>
</evidence>
<dbReference type="SMART" id="SM00840">
    <property type="entry name" value="DALR_2"/>
    <property type="match status" value="1"/>
</dbReference>
<evidence type="ECO:0000256" key="3">
    <source>
        <dbReference type="ARBA" id="ARBA00005594"/>
    </source>
</evidence>
<dbReference type="Pfam" id="PF09190">
    <property type="entry name" value="DALR_2"/>
    <property type="match status" value="1"/>
</dbReference>
<evidence type="ECO:0000256" key="4">
    <source>
        <dbReference type="ARBA" id="ARBA00011245"/>
    </source>
</evidence>
<dbReference type="PANTHER" id="PTHR10890">
    <property type="entry name" value="CYSTEINYL-TRNA SYNTHETASE"/>
    <property type="match status" value="1"/>
</dbReference>
<evidence type="ECO:0000256" key="5">
    <source>
        <dbReference type="ARBA" id="ARBA00022490"/>
    </source>
</evidence>
<comment type="caution">
    <text evidence="13">Lacks conserved residue(s) required for the propagation of feature annotation.</text>
</comment>
<dbReference type="SUPFAM" id="SSF52374">
    <property type="entry name" value="Nucleotidylyl transferase"/>
    <property type="match status" value="1"/>
</dbReference>
<evidence type="ECO:0000313" key="17">
    <source>
        <dbReference type="Proteomes" id="UP000228496"/>
    </source>
</evidence>
<dbReference type="InterPro" id="IPR032678">
    <property type="entry name" value="tRNA-synt_1_cat_dom"/>
</dbReference>
<evidence type="ECO:0000256" key="14">
    <source>
        <dbReference type="SAM" id="Coils"/>
    </source>
</evidence>
<dbReference type="CDD" id="cd00672">
    <property type="entry name" value="CysRS_core"/>
    <property type="match status" value="1"/>
</dbReference>
<feature type="short sequence motif" description="'HIGH' region" evidence="13">
    <location>
        <begin position="28"/>
        <end position="38"/>
    </location>
</feature>
<keyword evidence="9" id="KW-0862">Zinc</keyword>
<comment type="subunit">
    <text evidence="4 13">Monomer.</text>
</comment>
<keyword evidence="14" id="KW-0175">Coiled coil</keyword>
<sequence length="476" mass="54193">MKIFNTLTKKKESFNLPDKKVRMFVCGPTVYDYPHIGHARTYIMFDVVAKYLRHEGYDVFYLQNITDIDDKIIARAKEQGREIKELTEEFEKIYMEDMVALGINSVDKYARATEHISEIVAQVKKLIDKGHAYKIDPSAELRTSGLASSDGAGGYYFDLSTFEDYGKLSGRTAAQAEDSVSRIDESVGKRNKGDFVLWKLSKEGESGWESELGYGRPGWHIEDTAISEKYLGDQYEIHCGAQDLMFPHHESEIAQQEAASGKKPFVKYWLHSGLLTVEGKKMSKSLGNFVTIRDILEKYPAEAVRMMFLMSNYRSPVDYSEQNLKQAEAAVQRISEFVNRLNLSSSPGDSGLDRIILNDSKEQFEKEMDDDFNTPKAVAVIFDLIKKINPMIDEGKISKDDAEITLGILNEFNDVLGVVPAEYSSVPDEIKKLAKEREELRKDKKFEEADKARDELKEKGFKVEDTEWGPLIKKIK</sequence>
<evidence type="ECO:0000256" key="2">
    <source>
        <dbReference type="ARBA" id="ARBA00004496"/>
    </source>
</evidence>
<dbReference type="Gene3D" id="1.20.120.1910">
    <property type="entry name" value="Cysteine-tRNA ligase, C-terminal anti-codon recognition domain"/>
    <property type="match status" value="1"/>
</dbReference>
<reference evidence="16 17" key="1">
    <citation type="submission" date="2017-09" db="EMBL/GenBank/DDBJ databases">
        <title>Depth-based differentiation of microbial function through sediment-hosted aquifers and enrichment of novel symbionts in the deep terrestrial subsurface.</title>
        <authorList>
            <person name="Probst A.J."/>
            <person name="Ladd B."/>
            <person name="Jarett J.K."/>
            <person name="Geller-Mcgrath D.E."/>
            <person name="Sieber C.M."/>
            <person name="Emerson J.B."/>
            <person name="Anantharaman K."/>
            <person name="Thomas B.C."/>
            <person name="Malmstrom R."/>
            <person name="Stieglmeier M."/>
            <person name="Klingl A."/>
            <person name="Woyke T."/>
            <person name="Ryan C.M."/>
            <person name="Banfield J.F."/>
        </authorList>
    </citation>
    <scope>NUCLEOTIDE SEQUENCE [LARGE SCALE GENOMIC DNA]</scope>
    <source>
        <strain evidence="16">CG10_big_fil_rev_8_21_14_0_10_36_16</strain>
    </source>
</reference>
<feature type="binding site" evidence="13">
    <location>
        <position position="284"/>
    </location>
    <ligand>
        <name>ATP</name>
        <dbReference type="ChEBI" id="CHEBI:30616"/>
    </ligand>
</feature>
<dbReference type="InterPro" id="IPR056411">
    <property type="entry name" value="CysS_C"/>
</dbReference>
<dbReference type="HAMAP" id="MF_00041">
    <property type="entry name" value="Cys_tRNA_synth"/>
    <property type="match status" value="1"/>
</dbReference>
<dbReference type="InterPro" id="IPR009080">
    <property type="entry name" value="tRNAsynth_Ia_anticodon-bd"/>
</dbReference>
<comment type="subcellular location">
    <subcellularLocation>
        <location evidence="2 13">Cytoplasm</location>
    </subcellularLocation>
</comment>
<evidence type="ECO:0000256" key="6">
    <source>
        <dbReference type="ARBA" id="ARBA00022598"/>
    </source>
</evidence>
<keyword evidence="5 13" id="KW-0963">Cytoplasm</keyword>
<keyword evidence="8 13" id="KW-0547">Nucleotide-binding</keyword>
<dbReference type="SUPFAM" id="SSF47323">
    <property type="entry name" value="Anticodon-binding domain of a subclass of class I aminoacyl-tRNA synthetases"/>
    <property type="match status" value="1"/>
</dbReference>
<keyword evidence="12 13" id="KW-0030">Aminoacyl-tRNA synthetase</keyword>
<comment type="catalytic activity">
    <reaction evidence="13">
        <text>tRNA(Cys) + L-cysteine + ATP = L-cysteinyl-tRNA(Cys) + AMP + diphosphate</text>
        <dbReference type="Rhea" id="RHEA:17773"/>
        <dbReference type="Rhea" id="RHEA-COMP:9661"/>
        <dbReference type="Rhea" id="RHEA-COMP:9679"/>
        <dbReference type="ChEBI" id="CHEBI:30616"/>
        <dbReference type="ChEBI" id="CHEBI:33019"/>
        <dbReference type="ChEBI" id="CHEBI:35235"/>
        <dbReference type="ChEBI" id="CHEBI:78442"/>
        <dbReference type="ChEBI" id="CHEBI:78517"/>
        <dbReference type="ChEBI" id="CHEBI:456215"/>
        <dbReference type="EC" id="6.1.1.16"/>
    </reaction>
</comment>
<accession>A0A2J0Q8G9</accession>
<feature type="short sequence motif" description="'KMSKS' region" evidence="13">
    <location>
        <begin position="281"/>
        <end position="285"/>
    </location>
</feature>
<proteinExistence type="inferred from homology"/>
<evidence type="ECO:0000313" key="16">
    <source>
        <dbReference type="EMBL" id="PJE51550.1"/>
    </source>
</evidence>
<organism evidence="16 17">
    <name type="scientific">Candidatus Yanofskybacteria bacterium CG10_big_fil_rev_8_21_14_0_10_36_16</name>
    <dbReference type="NCBI Taxonomy" id="1975096"/>
    <lineage>
        <taxon>Bacteria</taxon>
        <taxon>Candidatus Yanofskyibacteriota</taxon>
    </lineage>
</organism>
<dbReference type="Pfam" id="PF23493">
    <property type="entry name" value="CysS_C"/>
    <property type="match status" value="1"/>
</dbReference>
<dbReference type="EMBL" id="PCXQ01000001">
    <property type="protein sequence ID" value="PJE51550.1"/>
    <property type="molecule type" value="Genomic_DNA"/>
</dbReference>
<name>A0A2J0Q8G9_9BACT</name>
<keyword evidence="6 13" id="KW-0436">Ligase</keyword>
<dbReference type="PANTHER" id="PTHR10890:SF3">
    <property type="entry name" value="CYSTEINE--TRNA LIGASE, CYTOPLASMIC"/>
    <property type="match status" value="1"/>
</dbReference>
<keyword evidence="7" id="KW-0479">Metal-binding</keyword>
<protein>
    <recommendedName>
        <fullName evidence="13">Cysteine--tRNA ligase</fullName>
        <ecNumber evidence="13">6.1.1.16</ecNumber>
    </recommendedName>
    <alternativeName>
        <fullName evidence="13">Cysteinyl-tRNA synthetase</fullName>
        <shortName evidence="13">CysRS</shortName>
    </alternativeName>
</protein>
<evidence type="ECO:0000259" key="15">
    <source>
        <dbReference type="SMART" id="SM00840"/>
    </source>
</evidence>
<dbReference type="GO" id="GO:0006423">
    <property type="term" value="P:cysteinyl-tRNA aminoacylation"/>
    <property type="evidence" value="ECO:0007669"/>
    <property type="project" value="UniProtKB-UniRule"/>
</dbReference>
<dbReference type="InterPro" id="IPR024909">
    <property type="entry name" value="Cys-tRNA/MSH_ligase"/>
</dbReference>
<dbReference type="GO" id="GO:0005737">
    <property type="term" value="C:cytoplasm"/>
    <property type="evidence" value="ECO:0007669"/>
    <property type="project" value="UniProtKB-SubCell"/>
</dbReference>
<evidence type="ECO:0000256" key="11">
    <source>
        <dbReference type="ARBA" id="ARBA00022917"/>
    </source>
</evidence>
<dbReference type="InterPro" id="IPR015803">
    <property type="entry name" value="Cys-tRNA-ligase"/>
</dbReference>
<gene>
    <name evidence="13" type="primary">cysS</name>
    <name evidence="16" type="ORF">COV29_00110</name>
</gene>
<feature type="coiled-coil region" evidence="14">
    <location>
        <begin position="430"/>
        <end position="457"/>
    </location>
</feature>
<evidence type="ECO:0000256" key="9">
    <source>
        <dbReference type="ARBA" id="ARBA00022833"/>
    </source>
</evidence>
<dbReference type="Gene3D" id="3.40.50.620">
    <property type="entry name" value="HUPs"/>
    <property type="match status" value="1"/>
</dbReference>
<keyword evidence="11 13" id="KW-0648">Protein biosynthesis</keyword>
<evidence type="ECO:0000256" key="8">
    <source>
        <dbReference type="ARBA" id="ARBA00022741"/>
    </source>
</evidence>
<dbReference type="InterPro" id="IPR014729">
    <property type="entry name" value="Rossmann-like_a/b/a_fold"/>
</dbReference>
<evidence type="ECO:0000256" key="13">
    <source>
        <dbReference type="HAMAP-Rule" id="MF_00041"/>
    </source>
</evidence>
<comment type="caution">
    <text evidence="16">The sequence shown here is derived from an EMBL/GenBank/DDBJ whole genome shotgun (WGS) entry which is preliminary data.</text>
</comment>
<evidence type="ECO:0000256" key="12">
    <source>
        <dbReference type="ARBA" id="ARBA00023146"/>
    </source>
</evidence>
<dbReference type="GO" id="GO:0004817">
    <property type="term" value="F:cysteine-tRNA ligase activity"/>
    <property type="evidence" value="ECO:0007669"/>
    <property type="project" value="UniProtKB-UniRule"/>
</dbReference>
<comment type="similarity">
    <text evidence="3 13">Belongs to the class-I aminoacyl-tRNA synthetase family.</text>
</comment>
<dbReference type="AlphaFoldDB" id="A0A2J0Q8G9"/>
<dbReference type="NCBIfam" id="TIGR00435">
    <property type="entry name" value="cysS"/>
    <property type="match status" value="1"/>
</dbReference>
<dbReference type="InterPro" id="IPR015273">
    <property type="entry name" value="Cys-tRNA-synt_Ia_DALR"/>
</dbReference>
<feature type="domain" description="Cysteinyl-tRNA synthetase class Ia DALR" evidence="15">
    <location>
        <begin position="363"/>
        <end position="424"/>
    </location>
</feature>
<dbReference type="EC" id="6.1.1.16" evidence="13"/>